<reference evidence="3" key="1">
    <citation type="submission" date="2017-02" db="UniProtKB">
        <authorList>
            <consortium name="WormBaseParasite"/>
        </authorList>
    </citation>
    <scope>IDENTIFICATION</scope>
</reference>
<evidence type="ECO:0000313" key="3">
    <source>
        <dbReference type="WBParaSite" id="TASK_0000867601-mRNA-1"/>
    </source>
</evidence>
<keyword evidence="2" id="KW-0472">Membrane</keyword>
<feature type="region of interest" description="Disordered" evidence="1">
    <location>
        <begin position="180"/>
        <end position="204"/>
    </location>
</feature>
<evidence type="ECO:0000256" key="1">
    <source>
        <dbReference type="SAM" id="MobiDB-lite"/>
    </source>
</evidence>
<accession>A0A0R3WD50</accession>
<feature type="region of interest" description="Disordered" evidence="1">
    <location>
        <begin position="99"/>
        <end position="129"/>
    </location>
</feature>
<evidence type="ECO:0000256" key="2">
    <source>
        <dbReference type="SAM" id="Phobius"/>
    </source>
</evidence>
<keyword evidence="2" id="KW-0812">Transmembrane</keyword>
<feature type="region of interest" description="Disordered" evidence="1">
    <location>
        <begin position="903"/>
        <end position="926"/>
    </location>
</feature>
<feature type="region of interest" description="Disordered" evidence="1">
    <location>
        <begin position="16"/>
        <end position="45"/>
    </location>
</feature>
<dbReference type="WBParaSite" id="TASK_0000867601-mRNA-1">
    <property type="protein sequence ID" value="TASK_0000867601-mRNA-1"/>
    <property type="gene ID" value="TASK_0000867601"/>
</dbReference>
<feature type="compositionally biased region" description="Polar residues" evidence="1">
    <location>
        <begin position="16"/>
        <end position="29"/>
    </location>
</feature>
<organism evidence="3">
    <name type="scientific">Taenia asiatica</name>
    <name type="common">Asian tapeworm</name>
    <dbReference type="NCBI Taxonomy" id="60517"/>
    <lineage>
        <taxon>Eukaryota</taxon>
        <taxon>Metazoa</taxon>
        <taxon>Spiralia</taxon>
        <taxon>Lophotrochozoa</taxon>
        <taxon>Platyhelminthes</taxon>
        <taxon>Cestoda</taxon>
        <taxon>Eucestoda</taxon>
        <taxon>Cyclophyllidea</taxon>
        <taxon>Taeniidae</taxon>
        <taxon>Taenia</taxon>
    </lineage>
</organism>
<sequence length="1373" mass="154336">MQRHTSLSRLINLYPNSGHKTAQMNSKNASNHKKRHLPLKSGEKSLHVKVDEKFAVNHTSSSSRPAGTTKLTVGKKDAHLNREIRASRIVAIKSKFPRKNPHKLASNSHPRRISCSGGSTKKRPPEPKAYHEKIVHESRAKKAALSTIPKILVTLVESESWQSSSSTTQRRVLYTHSGDSMETQAEVTDTDEAIGSGQTSDTLDSLECFTDSQNEMMGSQDHIRLEVQDCRTNGEAERDSGTGKGHYSNLITTTSPDSLYYEIKSTFLSGCTQNQNLAGLSKAVYNSELNPSGTKIGALPSSNHEELSWIGWNSANWHCQNTQPPKRWRNIKDTMNGSGNKYMPNKYPLKVESKPISNRCNLLVHTELLENKHVFMPGQTQPCILVDAFGENDEMKVIHMNKTQSGEEDLSGSGSRAIISQATHTQTSVTIKKEVEIGAGAECHQADREPSTVGSLPTLPPFTLPEHCTYIDGLVGDEGSKIACSPSHKAELAGILTTERYHDKLSLPNENVHLQRSEVFTPEMNKNGCDEDHSTICGGPLLMLTNSKFAEVENSSGIAPERVQGEMREDAIKIEGQIPRKRMISIRTKNLPESQKRQMLLSPSWKSPRITESLDSSPYAACLEHKKCLFQAKDFKTPLTQQIVPFCNAYVKQWSLSEESVHTAVELNPHKAVQTVISPSEGFIPCLEKNAKSNLLTFNKESITPLTSVAACSRTLQSSMQKEAFSTNVSAHPFNFTSHRSSRTILLPKQSISLTSVSSFESEVPLPGGPLNAIKQLKEEVEEEGRAFDKKTTLRSNVNRSQYPTQGGNENLGFLDNFVEVYYDVSLCMTRAGPIGSRDVPAAVKVLIDLDQSTFAVPDLNSSVVTSDSDNVTLERDIQNAGSRKFNFKRKKKNDKCERMIQFPQGDRQKPHAPNNLTSGRNHTRTSRKYFTKVSKAPQRKYQVSRLPMLSLDGISPEMIPHLSKEYLSSSTDTLRYSRKATEASKEVCCSKHLVERPSAAFHFISPKKTQCALFEKHIAQIKRPSSWNCTVFAGPKRVGANFERIKKRQAMAYEKKVYQLSAARVLNGNNNASTRMEHPHDFQRGWKSMRPKLKFRGQNCGMTCWDFFWPHKFQNHSRLVHMNANFGSYDKVAKLRPLLHALRRYQWKYLNQRLLLQSLTLSFEAKLKYFTQSEEFFSTSYTFALPTTNQPVQPESLDTADQEKIILIYPHDFYQVKMEGCELSKESTPGVYNFPCFQKRSINSKLTNGLKMKKNVFLQNIPLTILGLSGIKKNLVFNFSSTIKHFASTRAPNVWTTSREHLGLSHILLILVSFLRGKKTLRRSIESSHLCVSVFVCVCAVPTWFDLLLITSLIMSSNFKRQYQQMLLLTIT</sequence>
<proteinExistence type="predicted"/>
<feature type="transmembrane region" description="Helical" evidence="2">
    <location>
        <begin position="1330"/>
        <end position="1356"/>
    </location>
</feature>
<name>A0A0R3WD50_TAEAS</name>
<protein>
    <submittedName>
        <fullName evidence="3">Protein TOPAZ1</fullName>
    </submittedName>
</protein>
<keyword evidence="2" id="KW-1133">Transmembrane helix</keyword>